<organism evidence="2">
    <name type="scientific">Cyprideis torosa</name>
    <dbReference type="NCBI Taxonomy" id="163714"/>
    <lineage>
        <taxon>Eukaryota</taxon>
        <taxon>Metazoa</taxon>
        <taxon>Ecdysozoa</taxon>
        <taxon>Arthropoda</taxon>
        <taxon>Crustacea</taxon>
        <taxon>Oligostraca</taxon>
        <taxon>Ostracoda</taxon>
        <taxon>Podocopa</taxon>
        <taxon>Podocopida</taxon>
        <taxon>Cytherocopina</taxon>
        <taxon>Cytheroidea</taxon>
        <taxon>Cytherideidae</taxon>
        <taxon>Cyprideis</taxon>
    </lineage>
</organism>
<feature type="region of interest" description="Disordered" evidence="1">
    <location>
        <begin position="605"/>
        <end position="658"/>
    </location>
</feature>
<feature type="non-terminal residue" evidence="2">
    <location>
        <position position="952"/>
    </location>
</feature>
<gene>
    <name evidence="2" type="ORF">CTOB1V02_LOCUS10387</name>
</gene>
<proteinExistence type="predicted"/>
<dbReference type="AlphaFoldDB" id="A0A7R8WIW7"/>
<feature type="compositionally biased region" description="Polar residues" evidence="1">
    <location>
        <begin position="689"/>
        <end position="703"/>
    </location>
</feature>
<feature type="compositionally biased region" description="Low complexity" evidence="1">
    <location>
        <begin position="605"/>
        <end position="635"/>
    </location>
</feature>
<feature type="region of interest" description="Disordered" evidence="1">
    <location>
        <begin position="1"/>
        <end position="104"/>
    </location>
</feature>
<feature type="compositionally biased region" description="Polar residues" evidence="1">
    <location>
        <begin position="875"/>
        <end position="886"/>
    </location>
</feature>
<evidence type="ECO:0000313" key="2">
    <source>
        <dbReference type="EMBL" id="CAD7232552.1"/>
    </source>
</evidence>
<evidence type="ECO:0000256" key="1">
    <source>
        <dbReference type="SAM" id="MobiDB-lite"/>
    </source>
</evidence>
<feature type="compositionally biased region" description="Basic and acidic residues" evidence="1">
    <location>
        <begin position="855"/>
        <end position="870"/>
    </location>
</feature>
<feature type="compositionally biased region" description="Low complexity" evidence="1">
    <location>
        <begin position="891"/>
        <end position="902"/>
    </location>
</feature>
<feature type="region of interest" description="Disordered" evidence="1">
    <location>
        <begin position="197"/>
        <end position="294"/>
    </location>
</feature>
<name>A0A7R8WIW7_9CRUS</name>
<feature type="compositionally biased region" description="Low complexity" evidence="1">
    <location>
        <begin position="419"/>
        <end position="428"/>
    </location>
</feature>
<feature type="region of interest" description="Disordered" evidence="1">
    <location>
        <begin position="418"/>
        <end position="485"/>
    </location>
</feature>
<feature type="compositionally biased region" description="Polar residues" evidence="1">
    <location>
        <begin position="640"/>
        <end position="657"/>
    </location>
</feature>
<feature type="region of interest" description="Disordered" evidence="1">
    <location>
        <begin position="855"/>
        <end position="929"/>
    </location>
</feature>
<reference evidence="2" key="1">
    <citation type="submission" date="2020-11" db="EMBL/GenBank/DDBJ databases">
        <authorList>
            <person name="Tran Van P."/>
        </authorList>
    </citation>
    <scope>NUCLEOTIDE SEQUENCE</scope>
</reference>
<feature type="compositionally biased region" description="Acidic residues" evidence="1">
    <location>
        <begin position="20"/>
        <end position="36"/>
    </location>
</feature>
<accession>A0A7R8WIW7</accession>
<feature type="region of interest" description="Disordered" evidence="1">
    <location>
        <begin position="679"/>
        <end position="703"/>
    </location>
</feature>
<feature type="non-terminal residue" evidence="2">
    <location>
        <position position="1"/>
    </location>
</feature>
<feature type="compositionally biased region" description="Basic residues" evidence="1">
    <location>
        <begin position="452"/>
        <end position="466"/>
    </location>
</feature>
<feature type="compositionally biased region" description="Acidic residues" evidence="1">
    <location>
        <begin position="210"/>
        <end position="227"/>
    </location>
</feature>
<feature type="compositionally biased region" description="Polar residues" evidence="1">
    <location>
        <begin position="38"/>
        <end position="50"/>
    </location>
</feature>
<sequence length="952" mass="102753">RSYSSISHATKLEDTGSVENDSESAEEDLGSAEEEGPASSNNTANNSEPGGSTGEAVNPFHTIVVPSVNESSAGRSLSGVEPLPPRRRKRPVAPKPEDFNVGYEPATYNAPVFEEGVVEGNEEEEVHHAKTLSETDETTSPCPGGLQRCVLKTNVSCLGKRTRLFVRFSTRFSGVVSSLDSSRVVYKGDGRSYSSISHATKLEDTGSVENDSESAEEDLGSAEEEEPASSNNTANISEPGGSTGEAVNPFHTIVVPSVNESSAGRSLSGGEPLPPRGRKRPVAPKPEDFNVGYEPATYNAPVFEEGVVEGNEEEEVHHAKTLSETDETTSPCPGGLQRCVLKTNVSCLGKRTRLFVRFSTRFSGVVSSLDSSRVVYKGDGLHNAMVLSLLERDLNLRLQWDAANPSTDDTTLVIACPESQESSSSKVSHPFGTASHNPPPAVKPEFQAPHRPLPHHQRRRSQHLTPHHQPEPAPPRQPGHLPHHQPEPAIYRLINQAICHIINRSLFNQAISRLINQAISRLINQAICHIISRSLFHLINQAISRLINQAICHIISRSLFHLINQAISRLIIQAIYRLINQAICHIINQAICHIINRSLFHSSTKPSPASSTRPSTASSTRPSATSSTRTCATSPGAFATSPTRAKSSARPCSTSSPRACASEVPVRFCSTAAILPARSSPPPRAKAVQASSPATVQPCSRNTDLSDNHWNRLTRDISSGLHDLWLSEGEKRSSRRDAELFPSGGVPSVVGHCESDSVAFVVHPRGVVKGEGGEDDEPLIMIGDEGTKCFKSSFVSPNTKLTIRMHNLKENCGDSRQFPVRVACSANPDVIIDQSILVCDGEQARAVQKTLLDQPHGDEVVESEPKDIGVKKHVPNSSAPVSQSTLDRAAEAQSTSEATSRSVTGKETTKAVGPPPTESERDDQGNHALRSLPSQPLVVLITVLFCWSRIQS</sequence>
<protein>
    <submittedName>
        <fullName evidence="2">Uncharacterized protein</fullName>
    </submittedName>
</protein>
<dbReference type="EMBL" id="OB664790">
    <property type="protein sequence ID" value="CAD7232552.1"/>
    <property type="molecule type" value="Genomic_DNA"/>
</dbReference>